<evidence type="ECO:0000256" key="1">
    <source>
        <dbReference type="SAM" id="Phobius"/>
    </source>
</evidence>
<reference evidence="2 3" key="1">
    <citation type="submission" date="2024-01" db="EMBL/GenBank/DDBJ databases">
        <title>The complete chloroplast genome sequence of Lithospermum erythrorhizon: insights into the phylogenetic relationship among Boraginaceae species and the maternal lineages of purple gromwells.</title>
        <authorList>
            <person name="Okada T."/>
            <person name="Watanabe K."/>
        </authorList>
    </citation>
    <scope>NUCLEOTIDE SEQUENCE [LARGE SCALE GENOMIC DNA]</scope>
</reference>
<evidence type="ECO:0000313" key="2">
    <source>
        <dbReference type="EMBL" id="GAA0164212.1"/>
    </source>
</evidence>
<proteinExistence type="predicted"/>
<keyword evidence="1" id="KW-0812">Transmembrane</keyword>
<evidence type="ECO:0008006" key="4">
    <source>
        <dbReference type="Google" id="ProtNLM"/>
    </source>
</evidence>
<evidence type="ECO:0000313" key="3">
    <source>
        <dbReference type="Proteomes" id="UP001454036"/>
    </source>
</evidence>
<feature type="transmembrane region" description="Helical" evidence="1">
    <location>
        <begin position="12"/>
        <end position="36"/>
    </location>
</feature>
<accession>A0AAV3QJF6</accession>
<dbReference type="EMBL" id="BAABME010004982">
    <property type="protein sequence ID" value="GAA0164212.1"/>
    <property type="molecule type" value="Genomic_DNA"/>
</dbReference>
<keyword evidence="3" id="KW-1185">Reference proteome</keyword>
<gene>
    <name evidence="2" type="ORF">LIER_19902</name>
</gene>
<sequence>MHNVRNLQSTGALRVCSWLLLLLITIVFCSIVGIAAQVKGLYVLDENSFKDSIIQKFLSNFFRFSSGICTNVNMVLSEFVVESNLWHARLGHSSIDVLKHHNVLKECCE</sequence>
<dbReference type="AlphaFoldDB" id="A0AAV3QJF6"/>
<dbReference type="Proteomes" id="UP001454036">
    <property type="component" value="Unassembled WGS sequence"/>
</dbReference>
<comment type="caution">
    <text evidence="2">The sequence shown here is derived from an EMBL/GenBank/DDBJ whole genome shotgun (WGS) entry which is preliminary data.</text>
</comment>
<protein>
    <recommendedName>
        <fullName evidence="4">GAG-pre-integrase domain-containing protein</fullName>
    </recommendedName>
</protein>
<keyword evidence="1" id="KW-1133">Transmembrane helix</keyword>
<name>A0AAV3QJF6_LITER</name>
<organism evidence="2 3">
    <name type="scientific">Lithospermum erythrorhizon</name>
    <name type="common">Purple gromwell</name>
    <name type="synonym">Lithospermum officinale var. erythrorhizon</name>
    <dbReference type="NCBI Taxonomy" id="34254"/>
    <lineage>
        <taxon>Eukaryota</taxon>
        <taxon>Viridiplantae</taxon>
        <taxon>Streptophyta</taxon>
        <taxon>Embryophyta</taxon>
        <taxon>Tracheophyta</taxon>
        <taxon>Spermatophyta</taxon>
        <taxon>Magnoliopsida</taxon>
        <taxon>eudicotyledons</taxon>
        <taxon>Gunneridae</taxon>
        <taxon>Pentapetalae</taxon>
        <taxon>asterids</taxon>
        <taxon>lamiids</taxon>
        <taxon>Boraginales</taxon>
        <taxon>Boraginaceae</taxon>
        <taxon>Boraginoideae</taxon>
        <taxon>Lithospermeae</taxon>
        <taxon>Lithospermum</taxon>
    </lineage>
</organism>
<keyword evidence="1" id="KW-0472">Membrane</keyword>